<dbReference type="RefSeq" id="WP_153347771.1">
    <property type="nucleotide sequence ID" value="NZ_WEGI01000014.1"/>
</dbReference>
<evidence type="ECO:0000256" key="3">
    <source>
        <dbReference type="ARBA" id="ARBA00022475"/>
    </source>
</evidence>
<evidence type="ECO:0000256" key="6">
    <source>
        <dbReference type="ARBA" id="ARBA00023136"/>
    </source>
</evidence>
<protein>
    <submittedName>
        <fullName evidence="9">Riboflavin transport system permease protein RibX</fullName>
    </submittedName>
</protein>
<keyword evidence="5 7" id="KW-1133">Transmembrane helix</keyword>
<reference evidence="9 10" key="1">
    <citation type="submission" date="2019-10" db="EMBL/GenBank/DDBJ databases">
        <title>Nocardia macrotermitis sp. nov. and Nocardia aurantia sp. nov., isolated from the gut of fungus growing-termite Macrotermes natalensis.</title>
        <authorList>
            <person name="Benndorf R."/>
            <person name="Schwitalla J."/>
            <person name="Martin K."/>
            <person name="De Beer W."/>
            <person name="Kaster A.-K."/>
            <person name="Vollmers J."/>
            <person name="Poulsen M."/>
            <person name="Beemelmanns C."/>
        </authorList>
    </citation>
    <scope>NUCLEOTIDE SEQUENCE [LARGE SCALE GENOMIC DNA]</scope>
    <source>
        <strain evidence="9 10">RB56</strain>
    </source>
</reference>
<evidence type="ECO:0000313" key="10">
    <source>
        <dbReference type="Proteomes" id="UP000431401"/>
    </source>
</evidence>
<evidence type="ECO:0000313" key="9">
    <source>
        <dbReference type="EMBL" id="MQY30503.1"/>
    </source>
</evidence>
<proteinExistence type="inferred from homology"/>
<keyword evidence="10" id="KW-1185">Reference proteome</keyword>
<dbReference type="SUPFAM" id="SSF161098">
    <property type="entry name" value="MetI-like"/>
    <property type="match status" value="1"/>
</dbReference>
<sequence>MTVIDNIFHAVAGTAPRRRAGVPLTARAGRLLPPLGAFVLGIALWQLIIGVFDIPPYMLPSPRTLLDTLWDERRSIWQPTWVTVRESYLAFLLATVAGVAVALVMSRWRLTERGFYPYLIVLQTIPIVAIAPLFVVWIGAGQTTNMLVGAMIALFPVAANTLHGLKSIDRNLVQLYAMAGAPPRVTLFSLRLPGASPSILTGMRIAAGSSVIGAIVGEFVAGVGGGQGGLGYIITQSAVQLRTPQLFVAVVMASVVSLVLFAAVVVLERLLLSRWHESALADEE</sequence>
<dbReference type="Gene3D" id="1.10.3720.10">
    <property type="entry name" value="MetI-like"/>
    <property type="match status" value="1"/>
</dbReference>
<feature type="transmembrane region" description="Helical" evidence="7">
    <location>
        <begin position="87"/>
        <end position="106"/>
    </location>
</feature>
<evidence type="ECO:0000256" key="4">
    <source>
        <dbReference type="ARBA" id="ARBA00022692"/>
    </source>
</evidence>
<comment type="similarity">
    <text evidence="7">Belongs to the binding-protein-dependent transport system permease family.</text>
</comment>
<feature type="transmembrane region" description="Helical" evidence="7">
    <location>
        <begin position="31"/>
        <end position="52"/>
    </location>
</feature>
<keyword evidence="3" id="KW-1003">Cell membrane</keyword>
<feature type="transmembrane region" description="Helical" evidence="7">
    <location>
        <begin position="211"/>
        <end position="234"/>
    </location>
</feature>
<comment type="subcellular location">
    <subcellularLocation>
        <location evidence="1 7">Cell membrane</location>
        <topology evidence="1 7">Multi-pass membrane protein</topology>
    </subcellularLocation>
</comment>
<comment type="caution">
    <text evidence="9">The sequence shown here is derived from an EMBL/GenBank/DDBJ whole genome shotgun (WGS) entry which is preliminary data.</text>
</comment>
<dbReference type="InterPro" id="IPR035906">
    <property type="entry name" value="MetI-like_sf"/>
</dbReference>
<feature type="transmembrane region" description="Helical" evidence="7">
    <location>
        <begin position="146"/>
        <end position="165"/>
    </location>
</feature>
<evidence type="ECO:0000256" key="5">
    <source>
        <dbReference type="ARBA" id="ARBA00022989"/>
    </source>
</evidence>
<gene>
    <name evidence="9" type="primary">ribX_2</name>
    <name evidence="9" type="ORF">NRB56_61050</name>
</gene>
<dbReference type="Proteomes" id="UP000431401">
    <property type="component" value="Unassembled WGS sequence"/>
</dbReference>
<dbReference type="Pfam" id="PF00528">
    <property type="entry name" value="BPD_transp_1"/>
    <property type="match status" value="1"/>
</dbReference>
<dbReference type="PANTHER" id="PTHR30151:SF41">
    <property type="entry name" value="ABC TRANSPORTER PERMEASE PROTEIN"/>
    <property type="match status" value="1"/>
</dbReference>
<evidence type="ECO:0000256" key="7">
    <source>
        <dbReference type="RuleBase" id="RU363032"/>
    </source>
</evidence>
<feature type="domain" description="ABC transmembrane type-1" evidence="8">
    <location>
        <begin position="80"/>
        <end position="271"/>
    </location>
</feature>
<dbReference type="EMBL" id="WEGI01000014">
    <property type="protein sequence ID" value="MQY30503.1"/>
    <property type="molecule type" value="Genomic_DNA"/>
</dbReference>
<dbReference type="OrthoDB" id="7274389at2"/>
<keyword evidence="6 7" id="KW-0472">Membrane</keyword>
<evidence type="ECO:0000256" key="1">
    <source>
        <dbReference type="ARBA" id="ARBA00004651"/>
    </source>
</evidence>
<dbReference type="InterPro" id="IPR000515">
    <property type="entry name" value="MetI-like"/>
</dbReference>
<dbReference type="GO" id="GO:0055085">
    <property type="term" value="P:transmembrane transport"/>
    <property type="evidence" value="ECO:0007669"/>
    <property type="project" value="InterPro"/>
</dbReference>
<evidence type="ECO:0000256" key="2">
    <source>
        <dbReference type="ARBA" id="ARBA00022448"/>
    </source>
</evidence>
<keyword evidence="4 7" id="KW-0812">Transmembrane</keyword>
<feature type="transmembrane region" description="Helical" evidence="7">
    <location>
        <begin position="246"/>
        <end position="267"/>
    </location>
</feature>
<name>A0A7K0DXI5_9NOCA</name>
<dbReference type="AlphaFoldDB" id="A0A7K0DXI5"/>
<organism evidence="9 10">
    <name type="scientific">Nocardia aurantia</name>
    <dbReference type="NCBI Taxonomy" id="2585199"/>
    <lineage>
        <taxon>Bacteria</taxon>
        <taxon>Bacillati</taxon>
        <taxon>Actinomycetota</taxon>
        <taxon>Actinomycetes</taxon>
        <taxon>Mycobacteriales</taxon>
        <taxon>Nocardiaceae</taxon>
        <taxon>Nocardia</taxon>
    </lineage>
</organism>
<accession>A0A7K0DXI5</accession>
<dbReference type="CDD" id="cd06261">
    <property type="entry name" value="TM_PBP2"/>
    <property type="match status" value="1"/>
</dbReference>
<evidence type="ECO:0000259" key="8">
    <source>
        <dbReference type="PROSITE" id="PS50928"/>
    </source>
</evidence>
<dbReference type="PROSITE" id="PS50928">
    <property type="entry name" value="ABC_TM1"/>
    <property type="match status" value="1"/>
</dbReference>
<dbReference type="GO" id="GO:0005886">
    <property type="term" value="C:plasma membrane"/>
    <property type="evidence" value="ECO:0007669"/>
    <property type="project" value="UniProtKB-SubCell"/>
</dbReference>
<dbReference type="PANTHER" id="PTHR30151">
    <property type="entry name" value="ALKANE SULFONATE ABC TRANSPORTER-RELATED, MEMBRANE SUBUNIT"/>
    <property type="match status" value="1"/>
</dbReference>
<keyword evidence="2 7" id="KW-0813">Transport</keyword>
<feature type="transmembrane region" description="Helical" evidence="7">
    <location>
        <begin position="118"/>
        <end position="140"/>
    </location>
</feature>